<evidence type="ECO:0000259" key="1">
    <source>
        <dbReference type="PROSITE" id="PS00022"/>
    </source>
</evidence>
<reference evidence="3 4" key="1">
    <citation type="submission" date="2019-07" db="EMBL/GenBank/DDBJ databases">
        <title>Genomes of Cafeteria roenbergensis.</title>
        <authorList>
            <person name="Fischer M.G."/>
            <person name="Hackl T."/>
            <person name="Roman M."/>
        </authorList>
    </citation>
    <scope>NUCLEOTIDE SEQUENCE [LARGE SCALE GENOMIC DNA]</scope>
    <source>
        <strain evidence="3 4">RCC970-E3</strain>
    </source>
</reference>
<dbReference type="Proteomes" id="UP000324907">
    <property type="component" value="Unassembled WGS sequence"/>
</dbReference>
<dbReference type="EMBL" id="VLTL01000299">
    <property type="protein sequence ID" value="KAA0146726.1"/>
    <property type="molecule type" value="Genomic_DNA"/>
</dbReference>
<dbReference type="PROSITE" id="PS00022">
    <property type="entry name" value="EGF_1"/>
    <property type="match status" value="1"/>
</dbReference>
<evidence type="ECO:0000313" key="4">
    <source>
        <dbReference type="Proteomes" id="UP000324907"/>
    </source>
</evidence>
<feature type="domain" description="EGF-like" evidence="1 2">
    <location>
        <begin position="665"/>
        <end position="676"/>
    </location>
</feature>
<evidence type="ECO:0000259" key="2">
    <source>
        <dbReference type="PROSITE" id="PS01186"/>
    </source>
</evidence>
<sequence>MPATDGVGYVYAGWDAPVGSACLCQRGFLGVDCSLRACPSSDDPLSSGQQLKAIRITTGHPLRSTAAAIQAGDAASAPPAYHIHFAGEVVSFPVLATAQQVGDAFAALSSVRTAIASEEPTYDLTDFAGDGKTWTVRMAFASRSDDPWAPHSGSPSLHLFQCDTTGAHNGLRAKVLVQSALVAGTYSVTIDNAAGSTFAFSGPGGASGAGIAISAAGNSIPPGTGALGLTFAVLSGYAQGESWEVFAPGTPAVTVRPATRCDLQDVDFSVNVSGAYTGATPTEFTVTAVDDEAVPNTFQWTSSEPGSTASAQLSMSLTPVPLTQGVEVKFASLVGHTAGASWRIRAVSSVVGVTSTPDRTLDAFGSPTTLAATYVISIADGTASPNTFQVDGGAATGILANGQSIGNGVTLAWSDTEGFFPGQEWTLKVAAGGAVKVLPRPFGPLEVERAAVNDPFEYVVEIDGEGTGTAGVDTFKLTRDQVVVATGIDLQPYATGNQELGQVTLRFFATRGYAVGQRWVIVTDVFGNIDVSPSLGTAYQLSDALEPVFSGLSPPVSSTIRFFVRISRAKATGVAGTFAQFEFSVAGAALVSGVDVHAPTDTTNLNTELGFGIRLKFAGRASYAPGQAWVLELSPPQLEVASQASVREHVMCSRRGLCDFDEGRCTCYSGFTGVACSQPSAATEVTNNEPALLAAATSSTYTGNVLQLQTTKRAAPDFYFLKALAAGATVFAVRGDGQAQIDKFQTGTATVTGGLTITQGGLQVDATGISVASGGLHVANGGIASTRTTNNVNLNVESVVTDNAEDGYTSTLVRLAVTQGPSDLFTLNNKNHYVMQVFDNTVQSTGGAYVNTLLFSMLGNGYTMFHKGGVHVSESGLTVEAGGLSATLRDDTGVAAEIASSSILFTGDVLSLAAARASSPLFQLIDASSGSSSKFSVRGDGYTEVHSGGLRVHAGGATIDAVGLNIVAGGATVQAGGLMVQAGGTTIVNGGLNVNDEGARITDVNSQTESVLQVEARHPTYGGEQLLLSVGKAASSGFKFVAAKANAGGGPETWFSMDGRANMMLGHVAGGVYTDLRYDGLLAVAGADLDITTNTGHHISVKAGDDTLGSGGSISMTAGSGQTTHKGGDIVLQAGEGSQTSGVAPGGSVLVTAGASRQAGGHMVLSTAGESQSGSDGVDHGGLVSISGGSTAAGDGGFVSIAGGSSNSGVGGSVVILGGASTLGEAGHVSIGSGDSGAGFDGGDLILEAGSTTDTRYSGGHVSLLSGEGTVSSSGHMVIATADASSVGTSGWITISSGTTTSGKSGDISVTTGASNNANAGSITVKAGQAQGGAAGFVVVMGGKAPTRGRRRVR</sequence>
<evidence type="ECO:0000313" key="3">
    <source>
        <dbReference type="EMBL" id="KAA0146726.1"/>
    </source>
</evidence>
<dbReference type="PROSITE" id="PS01186">
    <property type="entry name" value="EGF_2"/>
    <property type="match status" value="1"/>
</dbReference>
<comment type="caution">
    <text evidence="3">The sequence shown here is derived from an EMBL/GenBank/DDBJ whole genome shotgun (WGS) entry which is preliminary data.</text>
</comment>
<protein>
    <recommendedName>
        <fullName evidence="1 2">EGF-like domain-containing protein</fullName>
    </recommendedName>
</protein>
<organism evidence="3 4">
    <name type="scientific">Cafeteria roenbergensis</name>
    <name type="common">Marine flagellate</name>
    <dbReference type="NCBI Taxonomy" id="33653"/>
    <lineage>
        <taxon>Eukaryota</taxon>
        <taxon>Sar</taxon>
        <taxon>Stramenopiles</taxon>
        <taxon>Bigyra</taxon>
        <taxon>Opalozoa</taxon>
        <taxon>Bicosoecida</taxon>
        <taxon>Cafeteriaceae</taxon>
        <taxon>Cafeteria</taxon>
    </lineage>
</organism>
<proteinExistence type="predicted"/>
<name>A0A5A8C152_CAFRO</name>
<dbReference type="InterPro" id="IPR000742">
    <property type="entry name" value="EGF"/>
</dbReference>
<dbReference type="Pfam" id="PF23106">
    <property type="entry name" value="EGF_Teneurin"/>
    <property type="match status" value="1"/>
</dbReference>
<accession>A0A5A8C152</accession>
<gene>
    <name evidence="3" type="ORF">FNF28_07635</name>
</gene>